<gene>
    <name evidence="2" type="ORF">BAY60_09090</name>
</gene>
<name>A0A2V4BED3_9PSEU</name>
<dbReference type="AlphaFoldDB" id="A0A2V4BED3"/>
<dbReference type="RefSeq" id="WP_112280439.1">
    <property type="nucleotide sequence ID" value="NZ_MASW01000001.1"/>
</dbReference>
<feature type="compositionally biased region" description="Basic and acidic residues" evidence="1">
    <location>
        <begin position="37"/>
        <end position="60"/>
    </location>
</feature>
<sequence length="60" mass="6926">MSIARRDDRHNADLVREIAEGFNQAVGSRREDDEDGEPRQDKPRFTITGDSRDTTGRRPR</sequence>
<evidence type="ECO:0000313" key="3">
    <source>
        <dbReference type="Proteomes" id="UP000249915"/>
    </source>
</evidence>
<dbReference type="Proteomes" id="UP000249915">
    <property type="component" value="Unassembled WGS sequence"/>
</dbReference>
<protein>
    <submittedName>
        <fullName evidence="2">Uncharacterized protein</fullName>
    </submittedName>
</protein>
<evidence type="ECO:0000256" key="1">
    <source>
        <dbReference type="SAM" id="MobiDB-lite"/>
    </source>
</evidence>
<comment type="caution">
    <text evidence="2">The sequence shown here is derived from an EMBL/GenBank/DDBJ whole genome shotgun (WGS) entry which is preliminary data.</text>
</comment>
<accession>A0A2V4BED3</accession>
<dbReference type="EMBL" id="MASW01000001">
    <property type="protein sequence ID" value="PXY32409.1"/>
    <property type="molecule type" value="Genomic_DNA"/>
</dbReference>
<keyword evidence="3" id="KW-1185">Reference proteome</keyword>
<reference evidence="2 3" key="1">
    <citation type="submission" date="2016-07" db="EMBL/GenBank/DDBJ databases">
        <title>Draft genome sequence of Prauserella muralis DSM 45305, isolated from a mould-covered wall in an indoor environment.</title>
        <authorList>
            <person name="Ruckert C."/>
            <person name="Albersmeier A."/>
            <person name="Jiang C.-L."/>
            <person name="Jiang Y."/>
            <person name="Kalinowski J."/>
            <person name="Schneider O."/>
            <person name="Winkler A."/>
            <person name="Zotchev S.B."/>
        </authorList>
    </citation>
    <scope>NUCLEOTIDE SEQUENCE [LARGE SCALE GENOMIC DNA]</scope>
    <source>
        <strain evidence="2 3">DSM 45305</strain>
    </source>
</reference>
<evidence type="ECO:0000313" key="2">
    <source>
        <dbReference type="EMBL" id="PXY32409.1"/>
    </source>
</evidence>
<feature type="region of interest" description="Disordered" evidence="1">
    <location>
        <begin position="21"/>
        <end position="60"/>
    </location>
</feature>
<organism evidence="2 3">
    <name type="scientific">Prauserella muralis</name>
    <dbReference type="NCBI Taxonomy" id="588067"/>
    <lineage>
        <taxon>Bacteria</taxon>
        <taxon>Bacillati</taxon>
        <taxon>Actinomycetota</taxon>
        <taxon>Actinomycetes</taxon>
        <taxon>Pseudonocardiales</taxon>
        <taxon>Pseudonocardiaceae</taxon>
        <taxon>Prauserella</taxon>
    </lineage>
</organism>
<proteinExistence type="predicted"/>
<dbReference type="OrthoDB" id="3634172at2"/>